<sequence>MKTNFNVQNTLSDQMLKNTQFEYGQKESFGGKKMGYTDRGAVKKFSNSVNDSYLPKNQPAMYQGETTPNYQLFPVKEMSNQRNSRPPVNWMTDPDVRSRSMNYGAAKIPPYTQPDIFYMNNQKPQSDISTDCVLTDVNKVNYQKNDFYPNKNMDVQMKVPDQRCKNVEKRSDAKFPAKVPLQNSYNIFDYNYNGNYFSEEEGNKFCDVQNFQSNVKNKKSNSTPMTKKKDPVQLINPEQNETGKRNSDQIISNLDFNPVGNQECFSWVPGKNVEWLPSKSFVDTNLILPSTLPTLVGDLALGTTTSNETPKSGNRTNQTKSSLEATGKTYIDIGFGSNTSFPKDPAADGNKQYLEPFTNLSKNIFDVTPSNNMQNPQLPKNDCDKNGYLGNTNETIVLKNIFELPVSKSFNDFTNRNKQRPVNNTQNTFLSVSQLVETPNYDSSIKNEGAMENNVAKPAEYPQNFNAYHGSQKSYKNKTRNYKYNDRKYHTYKNASSNYTAEALIRSNANLPYQGNDFQPEVNANFYTGKTTQKTDTFPANEAKSDFVPCSTQNIYTDFNFSSPVPNFNISTSVSADYVTHDNNFSAQNNTFFGDFIPPEYPITESVSNSLLLPPCSIGLQNPFIIEKRNGTPEKSKTQGKHYSNSRSRKNFDCSKTNYSDFSIHNTSSGIFTNASITCPTIFTTTSCQNLLPVPNQNIPDPNITFSASSFTTSNITFPPLTSNANANYHRPGTGTNNAATTTFFPSSCHSMLTTCSTTTVSSSRTCQSTVPPTSSSSAVITTPFSVGNAFPPSTQSIPFLSLSNPIIPPSVPTTSGNTLANFNLSTIFPEINQKGNYHYP</sequence>
<protein>
    <submittedName>
        <fullName evidence="2">Uncharacterized protein</fullName>
    </submittedName>
</protein>
<accession>A0AAW2HE23</accession>
<organism evidence="2">
    <name type="scientific">Menopon gallinae</name>
    <name type="common">poultry shaft louse</name>
    <dbReference type="NCBI Taxonomy" id="328185"/>
    <lineage>
        <taxon>Eukaryota</taxon>
        <taxon>Metazoa</taxon>
        <taxon>Ecdysozoa</taxon>
        <taxon>Arthropoda</taxon>
        <taxon>Hexapoda</taxon>
        <taxon>Insecta</taxon>
        <taxon>Pterygota</taxon>
        <taxon>Neoptera</taxon>
        <taxon>Paraneoptera</taxon>
        <taxon>Psocodea</taxon>
        <taxon>Troctomorpha</taxon>
        <taxon>Phthiraptera</taxon>
        <taxon>Amblycera</taxon>
        <taxon>Menoponidae</taxon>
        <taxon>Menopon</taxon>
    </lineage>
</organism>
<feature type="region of interest" description="Disordered" evidence="1">
    <location>
        <begin position="303"/>
        <end position="323"/>
    </location>
</feature>
<dbReference type="EMBL" id="JARGDH010000005">
    <property type="protein sequence ID" value="KAL0268056.1"/>
    <property type="molecule type" value="Genomic_DNA"/>
</dbReference>
<evidence type="ECO:0000256" key="1">
    <source>
        <dbReference type="SAM" id="MobiDB-lite"/>
    </source>
</evidence>
<proteinExistence type="predicted"/>
<evidence type="ECO:0000313" key="2">
    <source>
        <dbReference type="EMBL" id="KAL0268055.1"/>
    </source>
</evidence>
<dbReference type="AlphaFoldDB" id="A0AAW2HE23"/>
<reference evidence="2" key="1">
    <citation type="journal article" date="2024" name="Gigascience">
        <title>Chromosome-level genome of the poultry shaft louse Menopon gallinae provides insight into the host-switching and adaptive evolution of parasitic lice.</title>
        <authorList>
            <person name="Xu Y."/>
            <person name="Ma L."/>
            <person name="Liu S."/>
            <person name="Liang Y."/>
            <person name="Liu Q."/>
            <person name="He Z."/>
            <person name="Tian L."/>
            <person name="Duan Y."/>
            <person name="Cai W."/>
            <person name="Li H."/>
            <person name="Song F."/>
        </authorList>
    </citation>
    <scope>NUCLEOTIDE SEQUENCE</scope>
    <source>
        <strain evidence="2">Cailab_2023a</strain>
    </source>
</reference>
<comment type="caution">
    <text evidence="2">The sequence shown here is derived from an EMBL/GenBank/DDBJ whole genome shotgun (WGS) entry which is preliminary data.</text>
</comment>
<feature type="region of interest" description="Disordered" evidence="1">
    <location>
        <begin position="629"/>
        <end position="649"/>
    </location>
</feature>
<dbReference type="EMBL" id="JARGDH010000005">
    <property type="protein sequence ID" value="KAL0268055.1"/>
    <property type="molecule type" value="Genomic_DNA"/>
</dbReference>
<gene>
    <name evidence="2" type="ORF">PYX00_010139</name>
</gene>
<name>A0AAW2HE23_9NEOP</name>